<dbReference type="RefSeq" id="WP_142042199.1">
    <property type="nucleotide sequence ID" value="NZ_JBHTGS010000001.1"/>
</dbReference>
<keyword evidence="2" id="KW-0808">Transferase</keyword>
<gene>
    <name evidence="2" type="ORF">FB566_3746</name>
</gene>
<dbReference type="Gene3D" id="3.40.50.150">
    <property type="entry name" value="Vaccinia Virus protein VP39"/>
    <property type="match status" value="1"/>
</dbReference>
<dbReference type="EMBL" id="VFOW01000001">
    <property type="protein sequence ID" value="TQL78169.1"/>
    <property type="molecule type" value="Genomic_DNA"/>
</dbReference>
<dbReference type="InterPro" id="IPR050320">
    <property type="entry name" value="N5-glutamine_MTase"/>
</dbReference>
<accession>A0A543B023</accession>
<dbReference type="PROSITE" id="PS00092">
    <property type="entry name" value="N6_MTASE"/>
    <property type="match status" value="1"/>
</dbReference>
<dbReference type="OrthoDB" id="267914at2"/>
<dbReference type="InterPro" id="IPR002052">
    <property type="entry name" value="DNA_methylase_N6_adenine_CS"/>
</dbReference>
<dbReference type="CDD" id="cd02440">
    <property type="entry name" value="AdoMet_MTases"/>
    <property type="match status" value="1"/>
</dbReference>
<feature type="domain" description="Methyltransferase small" evidence="1">
    <location>
        <begin position="194"/>
        <end position="308"/>
    </location>
</feature>
<keyword evidence="2" id="KW-0489">Methyltransferase</keyword>
<name>A0A543B023_9ACTN</name>
<evidence type="ECO:0000313" key="2">
    <source>
        <dbReference type="EMBL" id="TQL78169.1"/>
    </source>
</evidence>
<sequence>MQVRWVEGNDVRSARWRSEAGSPPPTEVVVGTDELTADEAYRLARNNTAILWSGDFNNARQLLTALGRRVDRSRKKVAAPTSAEAFHRYRQERALTARLLGRLLVPLEPGHVVPLRRSPDVREALTEAFGPADELTVMSLRELLGAVSAHEWRRRGVEVPSLGARVYPRFGVFSPVRGEYVDLVAEAPLPDVDVAFDVGTGTGVLAAVLLNRGVEKVVATDQDERALDCARDNLTRLGFGDRVDLVRTDLFPSGRASLVVCNPPWLPGKPRSPLEHAVYDPGGRMLRAFLDRLGRHLVPGGEGWLVLSDLAERLGLRTRRELLAAFSAAGLVVAGRTDTRPVHPRASDPDDPLHAARGAEVTSLWRLVVE</sequence>
<comment type="caution">
    <text evidence="2">The sequence shown here is derived from an EMBL/GenBank/DDBJ whole genome shotgun (WGS) entry which is preliminary data.</text>
</comment>
<evidence type="ECO:0000259" key="1">
    <source>
        <dbReference type="Pfam" id="PF05175"/>
    </source>
</evidence>
<protein>
    <submittedName>
        <fullName evidence="2">Methylase of polypeptide subunit release factors</fullName>
    </submittedName>
</protein>
<dbReference type="InParanoid" id="A0A543B023"/>
<dbReference type="PANTHER" id="PTHR18895">
    <property type="entry name" value="HEMK METHYLTRANSFERASE"/>
    <property type="match status" value="1"/>
</dbReference>
<organism evidence="2 3">
    <name type="scientific">Stackebrandtia endophytica</name>
    <dbReference type="NCBI Taxonomy" id="1496996"/>
    <lineage>
        <taxon>Bacteria</taxon>
        <taxon>Bacillati</taxon>
        <taxon>Actinomycetota</taxon>
        <taxon>Actinomycetes</taxon>
        <taxon>Glycomycetales</taxon>
        <taxon>Glycomycetaceae</taxon>
        <taxon>Stackebrandtia</taxon>
    </lineage>
</organism>
<dbReference type="InterPro" id="IPR029063">
    <property type="entry name" value="SAM-dependent_MTases_sf"/>
</dbReference>
<dbReference type="GO" id="GO:0036009">
    <property type="term" value="F:protein-glutamine N-methyltransferase activity"/>
    <property type="evidence" value="ECO:0007669"/>
    <property type="project" value="TreeGrafter"/>
</dbReference>
<dbReference type="PANTHER" id="PTHR18895:SF74">
    <property type="entry name" value="MTRF1L RELEASE FACTOR GLUTAMINE METHYLTRANSFERASE"/>
    <property type="match status" value="1"/>
</dbReference>
<dbReference type="InterPro" id="IPR007848">
    <property type="entry name" value="Small_mtfrase_dom"/>
</dbReference>
<proteinExistence type="predicted"/>
<dbReference type="Proteomes" id="UP000317043">
    <property type="component" value="Unassembled WGS sequence"/>
</dbReference>
<keyword evidence="3" id="KW-1185">Reference proteome</keyword>
<dbReference type="GO" id="GO:0003676">
    <property type="term" value="F:nucleic acid binding"/>
    <property type="evidence" value="ECO:0007669"/>
    <property type="project" value="InterPro"/>
</dbReference>
<dbReference type="AlphaFoldDB" id="A0A543B023"/>
<dbReference type="Pfam" id="PF05175">
    <property type="entry name" value="MTS"/>
    <property type="match status" value="1"/>
</dbReference>
<reference evidence="2 3" key="1">
    <citation type="submission" date="2019-06" db="EMBL/GenBank/DDBJ databases">
        <title>Sequencing the genomes of 1000 actinobacteria strains.</title>
        <authorList>
            <person name="Klenk H.-P."/>
        </authorList>
    </citation>
    <scope>NUCLEOTIDE SEQUENCE [LARGE SCALE GENOMIC DNA]</scope>
    <source>
        <strain evidence="2 3">DSM 45928</strain>
    </source>
</reference>
<dbReference type="SUPFAM" id="SSF53335">
    <property type="entry name" value="S-adenosyl-L-methionine-dependent methyltransferases"/>
    <property type="match status" value="1"/>
</dbReference>
<evidence type="ECO:0000313" key="3">
    <source>
        <dbReference type="Proteomes" id="UP000317043"/>
    </source>
</evidence>
<dbReference type="GO" id="GO:0032259">
    <property type="term" value="P:methylation"/>
    <property type="evidence" value="ECO:0007669"/>
    <property type="project" value="UniProtKB-KW"/>
</dbReference>